<comment type="caution">
    <text evidence="12">The sequence shown here is derived from an EMBL/GenBank/DDBJ whole genome shotgun (WGS) entry which is preliminary data.</text>
</comment>
<keyword evidence="5 10" id="KW-1133">Transmembrane helix</keyword>
<dbReference type="CDD" id="cd15853">
    <property type="entry name" value="SNARE_Bet1"/>
    <property type="match status" value="1"/>
</dbReference>
<gene>
    <name evidence="12" type="ORF">HOLleu_04862</name>
</gene>
<dbReference type="PANTHER" id="PTHR12791">
    <property type="entry name" value="GOLGI SNARE BET1-RELATED"/>
    <property type="match status" value="1"/>
</dbReference>
<evidence type="ECO:0000256" key="8">
    <source>
        <dbReference type="ARBA" id="ARBA00046280"/>
    </source>
</evidence>
<protein>
    <submittedName>
        <fullName evidence="12">BET1-like protein</fullName>
    </submittedName>
</protein>
<dbReference type="EMBL" id="JAIZAY010000002">
    <property type="protein sequence ID" value="KAJ8046247.1"/>
    <property type="molecule type" value="Genomic_DNA"/>
</dbReference>
<evidence type="ECO:0000313" key="12">
    <source>
        <dbReference type="EMBL" id="KAJ8046247.1"/>
    </source>
</evidence>
<evidence type="ECO:0000256" key="6">
    <source>
        <dbReference type="ARBA" id="ARBA00023034"/>
    </source>
</evidence>
<dbReference type="GO" id="GO:0000139">
    <property type="term" value="C:Golgi membrane"/>
    <property type="evidence" value="ECO:0007669"/>
    <property type="project" value="UniProtKB-SubCell"/>
</dbReference>
<dbReference type="Proteomes" id="UP001152320">
    <property type="component" value="Chromosome 2"/>
</dbReference>
<keyword evidence="7 10" id="KW-0472">Membrane</keyword>
<evidence type="ECO:0000256" key="1">
    <source>
        <dbReference type="ARBA" id="ARBA00004394"/>
    </source>
</evidence>
<evidence type="ECO:0000256" key="9">
    <source>
        <dbReference type="SAM" id="MobiDB-lite"/>
    </source>
</evidence>
<dbReference type="PROSITE" id="PS50192">
    <property type="entry name" value="T_SNARE"/>
    <property type="match status" value="1"/>
</dbReference>
<feature type="domain" description="T-SNARE coiled-coil homology" evidence="11">
    <location>
        <begin position="24"/>
        <end position="65"/>
    </location>
</feature>
<dbReference type="GO" id="GO:0015031">
    <property type="term" value="P:protein transport"/>
    <property type="evidence" value="ECO:0007669"/>
    <property type="project" value="UniProtKB-KW"/>
</dbReference>
<keyword evidence="6" id="KW-0333">Golgi apparatus</keyword>
<keyword evidence="2" id="KW-0813">Transport</keyword>
<accession>A0A9Q1CIU4</accession>
<dbReference type="InterPro" id="IPR000727">
    <property type="entry name" value="T_SNARE_dom"/>
</dbReference>
<keyword evidence="13" id="KW-1185">Reference proteome</keyword>
<keyword evidence="3 10" id="KW-0812">Transmembrane</keyword>
<organism evidence="12 13">
    <name type="scientific">Holothuria leucospilota</name>
    <name type="common">Black long sea cucumber</name>
    <name type="synonym">Mertensiothuria leucospilota</name>
    <dbReference type="NCBI Taxonomy" id="206669"/>
    <lineage>
        <taxon>Eukaryota</taxon>
        <taxon>Metazoa</taxon>
        <taxon>Echinodermata</taxon>
        <taxon>Eleutherozoa</taxon>
        <taxon>Echinozoa</taxon>
        <taxon>Holothuroidea</taxon>
        <taxon>Aspidochirotacea</taxon>
        <taxon>Aspidochirotida</taxon>
        <taxon>Holothuriidae</taxon>
        <taxon>Holothuria</taxon>
    </lineage>
</organism>
<evidence type="ECO:0000256" key="2">
    <source>
        <dbReference type="ARBA" id="ARBA00022448"/>
    </source>
</evidence>
<evidence type="ECO:0000256" key="5">
    <source>
        <dbReference type="ARBA" id="ARBA00022989"/>
    </source>
</evidence>
<keyword evidence="4" id="KW-0653">Protein transport</keyword>
<evidence type="ECO:0000256" key="7">
    <source>
        <dbReference type="ARBA" id="ARBA00023136"/>
    </source>
</evidence>
<evidence type="ECO:0000256" key="3">
    <source>
        <dbReference type="ARBA" id="ARBA00022692"/>
    </source>
</evidence>
<feature type="transmembrane region" description="Helical" evidence="10">
    <location>
        <begin position="97"/>
        <end position="116"/>
    </location>
</feature>
<comment type="subcellular location">
    <subcellularLocation>
        <location evidence="8">Endomembrane system</location>
        <topology evidence="8">Single-pass type IV membrane protein</topology>
    </subcellularLocation>
    <subcellularLocation>
        <location evidence="1">Golgi apparatus membrane</location>
    </subcellularLocation>
</comment>
<dbReference type="AlphaFoldDB" id="A0A9Q1CIU4"/>
<feature type="region of interest" description="Disordered" evidence="9">
    <location>
        <begin position="1"/>
        <end position="21"/>
    </location>
</feature>
<evidence type="ECO:0000256" key="10">
    <source>
        <dbReference type="SAM" id="Phobius"/>
    </source>
</evidence>
<sequence>MADSWERGNRRNGGSWGGAAGTEDMLEAENNRLQDGLAGKVSQIKMLAMDIDNEAKEQNRYLDGMQGGDFESNVGLLGGTIKRFDTMLSSGRGNRRLMCYLIGIVVIIFFFAYFLIERVTKHS</sequence>
<dbReference type="Gene3D" id="1.20.5.110">
    <property type="match status" value="1"/>
</dbReference>
<evidence type="ECO:0000259" key="11">
    <source>
        <dbReference type="PROSITE" id="PS50192"/>
    </source>
</evidence>
<dbReference type="OrthoDB" id="261831at2759"/>
<reference evidence="12" key="1">
    <citation type="submission" date="2021-10" db="EMBL/GenBank/DDBJ databases">
        <title>Tropical sea cucumber genome reveals ecological adaptation and Cuvierian tubules defense mechanism.</title>
        <authorList>
            <person name="Chen T."/>
        </authorList>
    </citation>
    <scope>NUCLEOTIDE SEQUENCE</scope>
    <source>
        <strain evidence="12">Nanhai2018</strain>
        <tissue evidence="12">Muscle</tissue>
    </source>
</reference>
<evidence type="ECO:0000313" key="13">
    <source>
        <dbReference type="Proteomes" id="UP001152320"/>
    </source>
</evidence>
<proteinExistence type="predicted"/>
<dbReference type="InterPro" id="IPR039899">
    <property type="entry name" value="BET1_SNARE"/>
</dbReference>
<evidence type="ECO:0000256" key="4">
    <source>
        <dbReference type="ARBA" id="ARBA00022927"/>
    </source>
</evidence>
<name>A0A9Q1CIU4_HOLLE</name>
<dbReference type="SUPFAM" id="SSF58038">
    <property type="entry name" value="SNARE fusion complex"/>
    <property type="match status" value="1"/>
</dbReference>